<feature type="transmembrane region" description="Helical" evidence="8">
    <location>
        <begin position="64"/>
        <end position="86"/>
    </location>
</feature>
<dbReference type="InterPro" id="IPR007208">
    <property type="entry name" value="MrpF/PhaF-like"/>
</dbReference>
<feature type="transmembrane region" description="Helical" evidence="8">
    <location>
        <begin position="6"/>
        <end position="27"/>
    </location>
</feature>
<name>A0A2T0X2E7_9RHOB</name>
<evidence type="ECO:0000256" key="7">
    <source>
        <dbReference type="ARBA" id="ARBA00023136"/>
    </source>
</evidence>
<dbReference type="AlphaFoldDB" id="A0A2T0X2E7"/>
<dbReference type="PANTHER" id="PTHR34702:SF1">
    <property type="entry name" value="NA(+)_H(+) ANTIPORTER SUBUNIT F"/>
    <property type="match status" value="1"/>
</dbReference>
<keyword evidence="7 8" id="KW-0472">Membrane</keyword>
<keyword evidence="5 8" id="KW-0812">Transmembrane</keyword>
<keyword evidence="4" id="KW-1003">Cell membrane</keyword>
<evidence type="ECO:0000256" key="6">
    <source>
        <dbReference type="ARBA" id="ARBA00022989"/>
    </source>
</evidence>
<protein>
    <submittedName>
        <fullName evidence="9">Multisubunit sodium/proton antiporter MrpF subunit</fullName>
    </submittedName>
</protein>
<accession>A0A2T0X2E7</accession>
<dbReference type="GO" id="GO:0015385">
    <property type="term" value="F:sodium:proton antiporter activity"/>
    <property type="evidence" value="ECO:0007669"/>
    <property type="project" value="TreeGrafter"/>
</dbReference>
<reference evidence="9 10" key="1">
    <citation type="submission" date="2018-03" db="EMBL/GenBank/DDBJ databases">
        <title>Genomic Encyclopedia of Archaeal and Bacterial Type Strains, Phase II (KMG-II): from individual species to whole genera.</title>
        <authorList>
            <person name="Goeker M."/>
        </authorList>
    </citation>
    <scope>NUCLEOTIDE SEQUENCE [LARGE SCALE GENOMIC DNA]</scope>
    <source>
        <strain evidence="9 10">DSM 29318</strain>
    </source>
</reference>
<keyword evidence="6 8" id="KW-1133">Transmembrane helix</keyword>
<evidence type="ECO:0000256" key="1">
    <source>
        <dbReference type="ARBA" id="ARBA00004651"/>
    </source>
</evidence>
<keyword evidence="3" id="KW-0813">Transport</keyword>
<dbReference type="GO" id="GO:0005886">
    <property type="term" value="C:plasma membrane"/>
    <property type="evidence" value="ECO:0007669"/>
    <property type="project" value="UniProtKB-SubCell"/>
</dbReference>
<evidence type="ECO:0000256" key="4">
    <source>
        <dbReference type="ARBA" id="ARBA00022475"/>
    </source>
</evidence>
<evidence type="ECO:0000256" key="3">
    <source>
        <dbReference type="ARBA" id="ARBA00022448"/>
    </source>
</evidence>
<evidence type="ECO:0000256" key="2">
    <source>
        <dbReference type="ARBA" id="ARBA00009212"/>
    </source>
</evidence>
<evidence type="ECO:0000256" key="5">
    <source>
        <dbReference type="ARBA" id="ARBA00022692"/>
    </source>
</evidence>
<evidence type="ECO:0000313" key="9">
    <source>
        <dbReference type="EMBL" id="PRY93110.1"/>
    </source>
</evidence>
<proteinExistence type="inferred from homology"/>
<dbReference type="Proteomes" id="UP000238801">
    <property type="component" value="Unassembled WGS sequence"/>
</dbReference>
<comment type="caution">
    <text evidence="9">The sequence shown here is derived from an EMBL/GenBank/DDBJ whole genome shotgun (WGS) entry which is preliminary data.</text>
</comment>
<gene>
    <name evidence="9" type="ORF">BCF33_1976</name>
</gene>
<evidence type="ECO:0000256" key="8">
    <source>
        <dbReference type="SAM" id="Phobius"/>
    </source>
</evidence>
<dbReference type="RefSeq" id="WP_245883802.1">
    <property type="nucleotide sequence ID" value="NZ_PVTT01000002.1"/>
</dbReference>
<organism evidence="9 10">
    <name type="scientific">Hasllibacter halocynthiae</name>
    <dbReference type="NCBI Taxonomy" id="595589"/>
    <lineage>
        <taxon>Bacteria</taxon>
        <taxon>Pseudomonadati</taxon>
        <taxon>Pseudomonadota</taxon>
        <taxon>Alphaproteobacteria</taxon>
        <taxon>Rhodobacterales</taxon>
        <taxon>Roseobacteraceae</taxon>
        <taxon>Hasllibacter</taxon>
    </lineage>
</organism>
<feature type="transmembrane region" description="Helical" evidence="8">
    <location>
        <begin position="39"/>
        <end position="58"/>
    </location>
</feature>
<dbReference type="EMBL" id="PVTT01000002">
    <property type="protein sequence ID" value="PRY93110.1"/>
    <property type="molecule type" value="Genomic_DNA"/>
</dbReference>
<evidence type="ECO:0000313" key="10">
    <source>
        <dbReference type="Proteomes" id="UP000238801"/>
    </source>
</evidence>
<comment type="subcellular location">
    <subcellularLocation>
        <location evidence="1">Cell membrane</location>
        <topology evidence="1">Multi-pass membrane protein</topology>
    </subcellularLocation>
</comment>
<keyword evidence="10" id="KW-1185">Reference proteome</keyword>
<comment type="similarity">
    <text evidence="2">Belongs to the CPA3 antiporters (TC 2.A.63) subunit F family.</text>
</comment>
<dbReference type="PANTHER" id="PTHR34702">
    <property type="entry name" value="NA(+)/H(+) ANTIPORTER SUBUNIT F1"/>
    <property type="match status" value="1"/>
</dbReference>
<dbReference type="Pfam" id="PF04066">
    <property type="entry name" value="MrpF_PhaF"/>
    <property type="match status" value="1"/>
</dbReference>
<sequence>MTGAEFLELSVGAGFAMVFGAVLMAVVRLARGPSLPDRVVALDLMTVAIVAFCGLMAIAVRDTAFLDVALVLALVGFLATVALSRFAERARLRRERDEKGEEGEARD</sequence>